<dbReference type="PANTHER" id="PTHR30093:SF44">
    <property type="entry name" value="TYPE II SECRETION SYSTEM CORE PROTEIN G"/>
    <property type="match status" value="1"/>
</dbReference>
<dbReference type="PRINTS" id="PR00813">
    <property type="entry name" value="BCTERIALGSPG"/>
</dbReference>
<proteinExistence type="predicted"/>
<keyword evidence="2" id="KW-0488">Methylation</keyword>
<evidence type="ECO:0000256" key="1">
    <source>
        <dbReference type="ARBA" id="ARBA00004167"/>
    </source>
</evidence>
<evidence type="ECO:0000256" key="2">
    <source>
        <dbReference type="ARBA" id="ARBA00022481"/>
    </source>
</evidence>
<name>A0A2H0C103_9BACT</name>
<dbReference type="NCBIfam" id="TIGR02532">
    <property type="entry name" value="IV_pilin_GFxxxE"/>
    <property type="match status" value="1"/>
</dbReference>
<dbReference type="EMBL" id="PCTB01000029">
    <property type="protein sequence ID" value="PIP62948.1"/>
    <property type="molecule type" value="Genomic_DNA"/>
</dbReference>
<dbReference type="GO" id="GO:0015627">
    <property type="term" value="C:type II protein secretion system complex"/>
    <property type="evidence" value="ECO:0007669"/>
    <property type="project" value="InterPro"/>
</dbReference>
<keyword evidence="4 6" id="KW-1133">Transmembrane helix</keyword>
<comment type="subcellular location">
    <subcellularLocation>
        <location evidence="1">Membrane</location>
        <topology evidence="1">Single-pass membrane protein</topology>
    </subcellularLocation>
</comment>
<dbReference type="InterPro" id="IPR012902">
    <property type="entry name" value="N_methyl_site"/>
</dbReference>
<accession>A0A2H0C103</accession>
<dbReference type="InterPro" id="IPR045584">
    <property type="entry name" value="Pilin-like"/>
</dbReference>
<evidence type="ECO:0000256" key="5">
    <source>
        <dbReference type="ARBA" id="ARBA00023136"/>
    </source>
</evidence>
<protein>
    <recommendedName>
        <fullName evidence="9">Type II secretion system protein GspG C-terminal domain-containing protein</fullName>
    </recommendedName>
</protein>
<sequence>MKKSLKGFTLIEILVVATIIGLLASGAIVSYQQLSKQSRDAKRKTDLEQVRAALEMYRSNEDTYPVGTWSNLSVLTTPVTYIQSLPTDPKNPTYIYYYSSADGSDYTVATHLETVATTCQSLTTQCTSNCTYCLGPYGEK</sequence>
<dbReference type="AlphaFoldDB" id="A0A2H0C103"/>
<reference evidence="7 8" key="1">
    <citation type="submission" date="2017-09" db="EMBL/GenBank/DDBJ databases">
        <title>Depth-based differentiation of microbial function through sediment-hosted aquifers and enrichment of novel symbionts in the deep terrestrial subsurface.</title>
        <authorList>
            <person name="Probst A.J."/>
            <person name="Ladd B."/>
            <person name="Jarett J.K."/>
            <person name="Geller-Mcgrath D.E."/>
            <person name="Sieber C.M."/>
            <person name="Emerson J.B."/>
            <person name="Anantharaman K."/>
            <person name="Thomas B.C."/>
            <person name="Malmstrom R."/>
            <person name="Stieglmeier M."/>
            <person name="Klingl A."/>
            <person name="Woyke T."/>
            <person name="Ryan C.M."/>
            <person name="Banfield J.F."/>
        </authorList>
    </citation>
    <scope>NUCLEOTIDE SEQUENCE [LARGE SCALE GENOMIC DNA]</scope>
    <source>
        <strain evidence="7">CG22_combo_CG10-13_8_21_14_all_35_9</strain>
    </source>
</reference>
<dbReference type="InterPro" id="IPR000983">
    <property type="entry name" value="Bac_GSPG_pilin"/>
</dbReference>
<dbReference type="SUPFAM" id="SSF54523">
    <property type="entry name" value="Pili subunits"/>
    <property type="match status" value="1"/>
</dbReference>
<organism evidence="7 8">
    <name type="scientific">Candidatus Roizmanbacteria bacterium CG22_combo_CG10-13_8_21_14_all_35_9</name>
    <dbReference type="NCBI Taxonomy" id="1974861"/>
    <lineage>
        <taxon>Bacteria</taxon>
        <taxon>Candidatus Roizmaniibacteriota</taxon>
    </lineage>
</organism>
<keyword evidence="5 6" id="KW-0472">Membrane</keyword>
<evidence type="ECO:0000256" key="3">
    <source>
        <dbReference type="ARBA" id="ARBA00022692"/>
    </source>
</evidence>
<keyword evidence="3 6" id="KW-0812">Transmembrane</keyword>
<evidence type="ECO:0000256" key="6">
    <source>
        <dbReference type="SAM" id="Phobius"/>
    </source>
</evidence>
<dbReference type="PANTHER" id="PTHR30093">
    <property type="entry name" value="GENERAL SECRETION PATHWAY PROTEIN G"/>
    <property type="match status" value="1"/>
</dbReference>
<gene>
    <name evidence="7" type="ORF">COW98_01160</name>
</gene>
<dbReference type="Gene3D" id="3.30.700.10">
    <property type="entry name" value="Glycoprotein, Type 4 Pilin"/>
    <property type="match status" value="1"/>
</dbReference>
<evidence type="ECO:0000256" key="4">
    <source>
        <dbReference type="ARBA" id="ARBA00022989"/>
    </source>
</evidence>
<evidence type="ECO:0000313" key="8">
    <source>
        <dbReference type="Proteomes" id="UP000231021"/>
    </source>
</evidence>
<comment type="caution">
    <text evidence="7">The sequence shown here is derived from an EMBL/GenBank/DDBJ whole genome shotgun (WGS) entry which is preliminary data.</text>
</comment>
<dbReference type="Proteomes" id="UP000231021">
    <property type="component" value="Unassembled WGS sequence"/>
</dbReference>
<dbReference type="Pfam" id="PF07963">
    <property type="entry name" value="N_methyl"/>
    <property type="match status" value="1"/>
</dbReference>
<evidence type="ECO:0000313" key="7">
    <source>
        <dbReference type="EMBL" id="PIP62948.1"/>
    </source>
</evidence>
<feature type="transmembrane region" description="Helical" evidence="6">
    <location>
        <begin position="7"/>
        <end position="29"/>
    </location>
</feature>
<dbReference type="GO" id="GO:0015628">
    <property type="term" value="P:protein secretion by the type II secretion system"/>
    <property type="evidence" value="ECO:0007669"/>
    <property type="project" value="InterPro"/>
</dbReference>
<dbReference type="PROSITE" id="PS00409">
    <property type="entry name" value="PROKAR_NTER_METHYL"/>
    <property type="match status" value="1"/>
</dbReference>
<evidence type="ECO:0008006" key="9">
    <source>
        <dbReference type="Google" id="ProtNLM"/>
    </source>
</evidence>
<dbReference type="GO" id="GO:0016020">
    <property type="term" value="C:membrane"/>
    <property type="evidence" value="ECO:0007669"/>
    <property type="project" value="UniProtKB-SubCell"/>
</dbReference>